<reference evidence="1" key="1">
    <citation type="submission" date="2023-07" db="EMBL/GenBank/DDBJ databases">
        <title>Chromosome-level Genome Assembly of Striped Snakehead (Channa striata).</title>
        <authorList>
            <person name="Liu H."/>
        </authorList>
    </citation>
    <scope>NUCLEOTIDE SEQUENCE</scope>
    <source>
        <strain evidence="1">Gz</strain>
        <tissue evidence="1">Muscle</tissue>
    </source>
</reference>
<sequence>MIVTLTKVTNQPYIRPSYLRPRPSQLQLALIRADWSLCSLTSDMSPLQGLWGIKIRLELHGRFCGPDNQPTQRLPLVRCSGWLCVINQQKQVLRNVLV</sequence>
<evidence type="ECO:0000313" key="1">
    <source>
        <dbReference type="EMBL" id="KAK2845025.1"/>
    </source>
</evidence>
<accession>A0AA88MTS8</accession>
<gene>
    <name evidence="1" type="ORF">Q5P01_011684</name>
</gene>
<dbReference type="Proteomes" id="UP001187415">
    <property type="component" value="Unassembled WGS sequence"/>
</dbReference>
<protein>
    <submittedName>
        <fullName evidence="1">Uncharacterized protein</fullName>
    </submittedName>
</protein>
<comment type="caution">
    <text evidence="1">The sequence shown here is derived from an EMBL/GenBank/DDBJ whole genome shotgun (WGS) entry which is preliminary data.</text>
</comment>
<dbReference type="AlphaFoldDB" id="A0AA88MTS8"/>
<proteinExistence type="predicted"/>
<organism evidence="1 2">
    <name type="scientific">Channa striata</name>
    <name type="common">Snakehead murrel</name>
    <name type="synonym">Ophicephalus striatus</name>
    <dbReference type="NCBI Taxonomy" id="64152"/>
    <lineage>
        <taxon>Eukaryota</taxon>
        <taxon>Metazoa</taxon>
        <taxon>Chordata</taxon>
        <taxon>Craniata</taxon>
        <taxon>Vertebrata</taxon>
        <taxon>Euteleostomi</taxon>
        <taxon>Actinopterygii</taxon>
        <taxon>Neopterygii</taxon>
        <taxon>Teleostei</taxon>
        <taxon>Neoteleostei</taxon>
        <taxon>Acanthomorphata</taxon>
        <taxon>Anabantaria</taxon>
        <taxon>Anabantiformes</taxon>
        <taxon>Channoidei</taxon>
        <taxon>Channidae</taxon>
        <taxon>Channa</taxon>
    </lineage>
</organism>
<evidence type="ECO:0000313" key="2">
    <source>
        <dbReference type="Proteomes" id="UP001187415"/>
    </source>
</evidence>
<keyword evidence="2" id="KW-1185">Reference proteome</keyword>
<name>A0AA88MTS8_CHASR</name>
<dbReference type="EMBL" id="JAUPFM010000008">
    <property type="protein sequence ID" value="KAK2845025.1"/>
    <property type="molecule type" value="Genomic_DNA"/>
</dbReference>